<feature type="compositionally biased region" description="Low complexity" evidence="1">
    <location>
        <begin position="653"/>
        <end position="664"/>
    </location>
</feature>
<feature type="compositionally biased region" description="Acidic residues" evidence="1">
    <location>
        <begin position="172"/>
        <end position="187"/>
    </location>
</feature>
<sequence length="880" mass="98860">MVQTRSRVAALRNTITVEASSSDSDSDEDIPAQRPQPRPSSIKSPVSLRPSKASLVSSNNGINKKKRNAGASFETPSVKRVRHEPTDSDQDEMDEAAMDAINAFNNRQTPNSRSNGIEVLLRSSGKPRASSSQGPKPNPIRRRLDGTDITETIGETPQSKTSRRPTPRVEESEPEEDGMVEEEDGIEDGNNQDVGREDGSPELDSSPPKPKQPQRGGRFPARMLPPAPTALAAPLRLATINNLRPPVTSMRSDGGQQRPIPYHRILPSIEVNDNIDVSGYQGDANLSESEEAEDLDAHNAEDETLQDDEDVEEAGELEEVLGDVEEEDDVEDPEEDDTQLHAPIEIQVPEVVDKRLIVTLESEHLNVLREIMGKEQWTDLGKFWELEIYGADGFRFGSESPPVTAPGKRCLRSLYAFRESLDGLQCPRDLNIQNEDLIRLHHRLNEGLTNVARKVAKIRNLLKQPGNGNDKQPVSSDTQQFIIPTLILTLRDLFLLGTPGYKALKHRALPPLPPSGKFTCVTVQYVTSITKRLSFLIRDLMDHCEHEEAPRVQSGWSEFSQVLDEWKFELQEKIGAVNEEMNRAEKIARDKAIKEHRKKLAEIELAKAGEQWNKMAASTQRMRYQPRPLVEKQRMADQYISPPQDSMSPPEQRPNSSSRPYSSYIETARTRPSTVQQLHAPPPRTQEVPSRWPPSRPRRGGLAAGQPSMGKPLTRQPPARQPQPHPSRTAIPPQKKDVMMVDSSPEPEPFILSDRINTPSRQVRSESGLEIEEVEEEEIEEEGQEFEDDTDEEGVHAEDSREEESQEAEEGDDEEEAFGKVWNISEKGFLMDELQEAEARGQGVTRDDLEAWSELFDCSLREIRRQILSLQREGLWQGSL</sequence>
<feature type="region of interest" description="Disordered" evidence="1">
    <location>
        <begin position="639"/>
        <end position="819"/>
    </location>
</feature>
<dbReference type="AlphaFoldDB" id="A0AA40DHV8"/>
<dbReference type="Proteomes" id="UP001172159">
    <property type="component" value="Unassembled WGS sequence"/>
</dbReference>
<evidence type="ECO:0000256" key="1">
    <source>
        <dbReference type="SAM" id="MobiDB-lite"/>
    </source>
</evidence>
<proteinExistence type="predicted"/>
<protein>
    <submittedName>
        <fullName evidence="2">Uncharacterized protein</fullName>
    </submittedName>
</protein>
<feature type="compositionally biased region" description="Acidic residues" evidence="1">
    <location>
        <begin position="302"/>
        <end position="337"/>
    </location>
</feature>
<name>A0AA40DHV8_9PEZI</name>
<feature type="region of interest" description="Disordered" evidence="1">
    <location>
        <begin position="288"/>
        <end position="343"/>
    </location>
</feature>
<feature type="compositionally biased region" description="Acidic residues" evidence="1">
    <location>
        <begin position="769"/>
        <end position="792"/>
    </location>
</feature>
<organism evidence="2 3">
    <name type="scientific">Apiosordaria backusii</name>
    <dbReference type="NCBI Taxonomy" id="314023"/>
    <lineage>
        <taxon>Eukaryota</taxon>
        <taxon>Fungi</taxon>
        <taxon>Dikarya</taxon>
        <taxon>Ascomycota</taxon>
        <taxon>Pezizomycotina</taxon>
        <taxon>Sordariomycetes</taxon>
        <taxon>Sordariomycetidae</taxon>
        <taxon>Sordariales</taxon>
        <taxon>Lasiosphaeriaceae</taxon>
        <taxon>Apiosordaria</taxon>
    </lineage>
</organism>
<comment type="caution">
    <text evidence="2">The sequence shown here is derived from an EMBL/GenBank/DDBJ whole genome shotgun (WGS) entry which is preliminary data.</text>
</comment>
<feature type="region of interest" description="Disordered" evidence="1">
    <location>
        <begin position="13"/>
        <end position="230"/>
    </location>
</feature>
<gene>
    <name evidence="2" type="ORF">B0T21DRAFT_378040</name>
</gene>
<feature type="compositionally biased region" description="Acidic residues" evidence="1">
    <location>
        <begin position="800"/>
        <end position="816"/>
    </location>
</feature>
<evidence type="ECO:0000313" key="3">
    <source>
        <dbReference type="Proteomes" id="UP001172159"/>
    </source>
</evidence>
<feature type="compositionally biased region" description="Polar residues" evidence="1">
    <location>
        <begin position="149"/>
        <end position="160"/>
    </location>
</feature>
<dbReference type="EMBL" id="JAUKTV010000022">
    <property type="protein sequence ID" value="KAK0704149.1"/>
    <property type="molecule type" value="Genomic_DNA"/>
</dbReference>
<reference evidence="2" key="1">
    <citation type="submission" date="2023-06" db="EMBL/GenBank/DDBJ databases">
        <title>Genome-scale phylogeny and comparative genomics of the fungal order Sordariales.</title>
        <authorList>
            <consortium name="Lawrence Berkeley National Laboratory"/>
            <person name="Hensen N."/>
            <person name="Bonometti L."/>
            <person name="Westerberg I."/>
            <person name="Brannstrom I.O."/>
            <person name="Guillou S."/>
            <person name="Cros-Aarteil S."/>
            <person name="Calhoun S."/>
            <person name="Haridas S."/>
            <person name="Kuo A."/>
            <person name="Mondo S."/>
            <person name="Pangilinan J."/>
            <person name="Riley R."/>
            <person name="Labutti K."/>
            <person name="Andreopoulos B."/>
            <person name="Lipzen A."/>
            <person name="Chen C."/>
            <person name="Yanf M."/>
            <person name="Daum C."/>
            <person name="Ng V."/>
            <person name="Clum A."/>
            <person name="Steindorff A."/>
            <person name="Ohm R."/>
            <person name="Martin F."/>
            <person name="Silar P."/>
            <person name="Natvig D."/>
            <person name="Lalanne C."/>
            <person name="Gautier V."/>
            <person name="Ament-Velasquez S.L."/>
            <person name="Kruys A."/>
            <person name="Hutchinson M.I."/>
            <person name="Powell A.J."/>
            <person name="Barry K."/>
            <person name="Miller A.N."/>
            <person name="Grigoriev I.V."/>
            <person name="Debuchy R."/>
            <person name="Gladieux P."/>
            <person name="Thoren M.H."/>
            <person name="Johannesson H."/>
        </authorList>
    </citation>
    <scope>NUCLEOTIDE SEQUENCE</scope>
    <source>
        <strain evidence="2">CBS 540.89</strain>
    </source>
</reference>
<feature type="compositionally biased region" description="Polar residues" evidence="1">
    <location>
        <begin position="103"/>
        <end position="115"/>
    </location>
</feature>
<accession>A0AA40DHV8</accession>
<feature type="compositionally biased region" description="Acidic residues" evidence="1">
    <location>
        <begin position="87"/>
        <end position="97"/>
    </location>
</feature>
<keyword evidence="3" id="KW-1185">Reference proteome</keyword>
<evidence type="ECO:0000313" key="2">
    <source>
        <dbReference type="EMBL" id="KAK0704149.1"/>
    </source>
</evidence>